<organism evidence="2 3">
    <name type="scientific">Ravibacter arvi</name>
    <dbReference type="NCBI Taxonomy" id="2051041"/>
    <lineage>
        <taxon>Bacteria</taxon>
        <taxon>Pseudomonadati</taxon>
        <taxon>Bacteroidota</taxon>
        <taxon>Cytophagia</taxon>
        <taxon>Cytophagales</taxon>
        <taxon>Spirosomataceae</taxon>
        <taxon>Ravibacter</taxon>
    </lineage>
</organism>
<dbReference type="EMBL" id="BAABEY010000020">
    <property type="protein sequence ID" value="GAA4438928.1"/>
    <property type="molecule type" value="Genomic_DNA"/>
</dbReference>
<gene>
    <name evidence="2" type="ORF">GCM10023091_20330</name>
</gene>
<evidence type="ECO:0000259" key="1">
    <source>
        <dbReference type="Pfam" id="PF20254"/>
    </source>
</evidence>
<protein>
    <recommendedName>
        <fullName evidence="1">N,N-dimethylformamidase beta subunit-like C-terminal domain-containing protein</fullName>
    </recommendedName>
</protein>
<dbReference type="Proteomes" id="UP001501508">
    <property type="component" value="Unassembled WGS sequence"/>
</dbReference>
<dbReference type="Pfam" id="PF20254">
    <property type="entry name" value="DMFA2_C"/>
    <property type="match status" value="1"/>
</dbReference>
<dbReference type="InterPro" id="IPR046540">
    <property type="entry name" value="DMFA2_C"/>
</dbReference>
<proteinExistence type="predicted"/>
<comment type="caution">
    <text evidence="2">The sequence shown here is derived from an EMBL/GenBank/DDBJ whole genome shotgun (WGS) entry which is preliminary data.</text>
</comment>
<name>A0ABP8LZS7_9BACT</name>
<evidence type="ECO:0000313" key="3">
    <source>
        <dbReference type="Proteomes" id="UP001501508"/>
    </source>
</evidence>
<accession>A0ABP8LZS7</accession>
<feature type="domain" description="N,N-dimethylformamidase beta subunit-like C-terminal" evidence="1">
    <location>
        <begin position="84"/>
        <end position="465"/>
    </location>
</feature>
<evidence type="ECO:0000313" key="2">
    <source>
        <dbReference type="EMBL" id="GAA4438928.1"/>
    </source>
</evidence>
<sequence length="500" mass="55974">MIVGMAGTAGVFRSLTTQDDHPRRSSVIVEENRKTGTTDWQLTYVRSDQYRSKVIEGYCSATSVGVGEEIGIFVSTQPASEVSIDIYRMGYYGGKGGRHMGTYGPFATETQPTPAVGKNRLRECKWKVTSRIRIPEGWVSGVYLGKLSCKAHRYQSYVIFVVRDNRKADILLQTSDTTWQAYNKWPDQYSLYDTDPPVRVWSATTWVSYDRPYGWYPQVVDQPLSQGSGEFLLWEYPMCYWLEQNGYDVTYGSNIDTHNGKAGLDRIRCFLSVGHDEYWSTEMYERIQTAIGNGLNVAFLNGDSVVATIPLHQLNEEGRPYRIVRRTGMFGGISEEDRQLYRNVKGWALDVLHEKWEKHGPSQALLVGGRTTYPGNGSGDWTLVNDKHWLLQGTGMKNGEVIPGLVGWEYHSEPPTGVPGLEVIASGLVYRGDGSSSPYAATIYPGPKGNWVFNASTIYWSLGLASPPGVTLPFSHLGRPHGVDARVQQITANFLKRSLE</sequence>
<reference evidence="3" key="1">
    <citation type="journal article" date="2019" name="Int. J. Syst. Evol. Microbiol.">
        <title>The Global Catalogue of Microorganisms (GCM) 10K type strain sequencing project: providing services to taxonomists for standard genome sequencing and annotation.</title>
        <authorList>
            <consortium name="The Broad Institute Genomics Platform"/>
            <consortium name="The Broad Institute Genome Sequencing Center for Infectious Disease"/>
            <person name="Wu L."/>
            <person name="Ma J."/>
        </authorList>
    </citation>
    <scope>NUCLEOTIDE SEQUENCE [LARGE SCALE GENOMIC DNA]</scope>
    <source>
        <strain evidence="3">JCM 31920</strain>
    </source>
</reference>
<keyword evidence="3" id="KW-1185">Reference proteome</keyword>